<dbReference type="GO" id="GO:0046872">
    <property type="term" value="F:metal ion binding"/>
    <property type="evidence" value="ECO:0007669"/>
    <property type="project" value="InterPro"/>
</dbReference>
<evidence type="ECO:0000313" key="7">
    <source>
        <dbReference type="Proteomes" id="UP000373149"/>
    </source>
</evidence>
<comment type="caution">
    <text evidence="6">The sequence shown here is derived from an EMBL/GenBank/DDBJ whole genome shotgun (WGS) entry which is preliminary data.</text>
</comment>
<dbReference type="InterPro" id="IPR011761">
    <property type="entry name" value="ATP-grasp"/>
</dbReference>
<dbReference type="Pfam" id="PF13535">
    <property type="entry name" value="ATP-grasp_4"/>
    <property type="match status" value="1"/>
</dbReference>
<dbReference type="SMART" id="SM01209">
    <property type="entry name" value="GARS_A"/>
    <property type="match status" value="1"/>
</dbReference>
<keyword evidence="3 4" id="KW-0067">ATP-binding</keyword>
<dbReference type="Gene3D" id="3.30.1490.20">
    <property type="entry name" value="ATP-grasp fold, A domain"/>
    <property type="match status" value="1"/>
</dbReference>
<dbReference type="EMBL" id="VMNX01000164">
    <property type="protein sequence ID" value="MPY52972.1"/>
    <property type="molecule type" value="Genomic_DNA"/>
</dbReference>
<dbReference type="Gene3D" id="3.30.470.20">
    <property type="entry name" value="ATP-grasp fold, B domain"/>
    <property type="match status" value="2"/>
</dbReference>
<evidence type="ECO:0000259" key="5">
    <source>
        <dbReference type="PROSITE" id="PS50975"/>
    </source>
</evidence>
<dbReference type="InterPro" id="IPR013815">
    <property type="entry name" value="ATP_grasp_subdomain_1"/>
</dbReference>
<dbReference type="SUPFAM" id="SSF56059">
    <property type="entry name" value="Glutathione synthetase ATP-binding domain-like"/>
    <property type="match status" value="2"/>
</dbReference>
<dbReference type="Gene3D" id="3.40.50.20">
    <property type="match status" value="1"/>
</dbReference>
<name>A0A5N8X0Z8_9ACTN</name>
<evidence type="ECO:0000256" key="2">
    <source>
        <dbReference type="ARBA" id="ARBA00022741"/>
    </source>
</evidence>
<protein>
    <submittedName>
        <fullName evidence="6">ATP-grasp domain-containing protein</fullName>
    </submittedName>
</protein>
<keyword evidence="1" id="KW-0436">Ligase</keyword>
<dbReference type="PANTHER" id="PTHR43585:SF2">
    <property type="entry name" value="ATP-GRASP ENZYME FSQD"/>
    <property type="match status" value="1"/>
</dbReference>
<dbReference type="RefSeq" id="WP_152867149.1">
    <property type="nucleotide sequence ID" value="NZ_VMNX01000164.1"/>
</dbReference>
<feature type="domain" description="ATP-grasp" evidence="5">
    <location>
        <begin position="839"/>
        <end position="1026"/>
    </location>
</feature>
<sequence length="1123" mass="119044">MHIVLVETTAVRGFDMVAEMADSGIEVSFVTGNLDAYRGKPGFELASRAARTVEVPLQARGGLADRLRGRLGPTPPDGVIGRDEVYPFAVAELARDLGLPHESLATARILGDKAAVRARLAQHRVGSLAWRVAGTEAEGMAAVDEIGLPVVVKPTAGGWSVGVTIAWTRAEAARALSEVLGVPAGRDGAPPRALVESYAVGRHVSAELLVQGERVVLLGFAERLPAPPGQAAELGGHFPARIEQEAAARSFVLDVVRALGIRSSAVHAELLLTPTGPELIEINARIAGHVVARQMSLALGRSLTRDLVTLAVGDPVQEAAPPETVVALHQLYSPVDAVVRGVKPVNALTPEVVETHLAVEPGDRVPALRTNHDRIGYVLARGRTGEAAARAAADAARHILTSLELQAQPAPRTPAAPAPDTVPCGDHLLVLLGADDPAERILAAVGAVTARLSVVWTGGPDGEDEARTLWRRHYRGQWRSASSGPDIRAAARLIHAAEPVHAALTLSPSPVARQLRDGAPAADRAAAPPRGHTVVVAAHRGTARALAVIDEEQDARLCPSGLSAPLSGLLAERAVRAVREARVEGVVRCVFPSDRSDACTPLLLPGLDAATIDLYEATHTRSLVCAVAETALGRTPRGTSRGTVAVQRDVPTPGGRFRVMEATTAEELSARPGLFRAQVFTRAGDVHEGPGPAVWLRHTVVAADHERARRAAARLEGSLVLRTASLDRTHVLLLDRLGPDTWTHPDGSSPVLPADRYRLSVLTSAAGSGPAELTARTDLGDDFALDGLARAVHAAHPVDRVAAMSERLLEPAARLRRLLGTPGEKAEEVRRFVDKAVMKRIARRHGIRCADGLLVHTPEDVTEMFDRYGKIVLKPRAASGSQGVAVVSAWPALQTWLREEFVPGTQLCEEFVDAPMCHIDAVVRDGEPVWDVSVYERDTMALRSGRPLSSATVADPGLRAAAGRLLAQVVDAWRMRSGVLHLEAFVTGEHLTFCEVAARPGGAGVTEAFRATNGIDLRHAKLLADVGEDPLLGRREPVAAHAGWTVHYCGGGRLLEYDDSAVAPYAHFRSVQARVGDTVPASSFSGTGVSTHVFVHDSHTELSRLLSLAERGIRVVTGPADEG</sequence>
<dbReference type="GO" id="GO:0016874">
    <property type="term" value="F:ligase activity"/>
    <property type="evidence" value="ECO:0007669"/>
    <property type="project" value="UniProtKB-KW"/>
</dbReference>
<dbReference type="GO" id="GO:0005524">
    <property type="term" value="F:ATP binding"/>
    <property type="evidence" value="ECO:0007669"/>
    <property type="project" value="UniProtKB-UniRule"/>
</dbReference>
<dbReference type="InterPro" id="IPR040570">
    <property type="entry name" value="LAL_C2"/>
</dbReference>
<dbReference type="PROSITE" id="PS50975">
    <property type="entry name" value="ATP_GRASP"/>
    <property type="match status" value="2"/>
</dbReference>
<proteinExistence type="predicted"/>
<accession>A0A5N8X0Z8</accession>
<gene>
    <name evidence="6" type="ORF">FPZ41_32175</name>
</gene>
<evidence type="ECO:0000313" key="6">
    <source>
        <dbReference type="EMBL" id="MPY52972.1"/>
    </source>
</evidence>
<keyword evidence="7" id="KW-1185">Reference proteome</keyword>
<evidence type="ECO:0000256" key="4">
    <source>
        <dbReference type="PROSITE-ProRule" id="PRU00409"/>
    </source>
</evidence>
<organism evidence="6 7">
    <name type="scientific">Streptomyces acidicola</name>
    <dbReference type="NCBI Taxonomy" id="2596892"/>
    <lineage>
        <taxon>Bacteria</taxon>
        <taxon>Bacillati</taxon>
        <taxon>Actinomycetota</taxon>
        <taxon>Actinomycetes</taxon>
        <taxon>Kitasatosporales</taxon>
        <taxon>Streptomycetaceae</taxon>
        <taxon>Streptomyces</taxon>
    </lineage>
</organism>
<evidence type="ECO:0000256" key="1">
    <source>
        <dbReference type="ARBA" id="ARBA00022598"/>
    </source>
</evidence>
<feature type="domain" description="ATP-grasp" evidence="5">
    <location>
        <begin position="117"/>
        <end position="312"/>
    </location>
</feature>
<dbReference type="PANTHER" id="PTHR43585">
    <property type="entry name" value="FUMIPYRROLE BIOSYNTHESIS PROTEIN C"/>
    <property type="match status" value="1"/>
</dbReference>
<dbReference type="InterPro" id="IPR052032">
    <property type="entry name" value="ATP-dep_AA_Ligase"/>
</dbReference>
<keyword evidence="2 4" id="KW-0547">Nucleotide-binding</keyword>
<reference evidence="6 7" key="1">
    <citation type="submission" date="2019-09" db="EMBL/GenBank/DDBJ databases">
        <authorList>
            <person name="Duangmal K."/>
            <person name="Teo W.F.A."/>
            <person name="Lipun K."/>
        </authorList>
    </citation>
    <scope>NUCLEOTIDE SEQUENCE [LARGE SCALE GENOMIC DNA]</scope>
    <source>
        <strain evidence="6 7">K1PN6</strain>
    </source>
</reference>
<dbReference type="Proteomes" id="UP000373149">
    <property type="component" value="Unassembled WGS sequence"/>
</dbReference>
<dbReference type="Pfam" id="PF18603">
    <property type="entry name" value="LAL_C2"/>
    <property type="match status" value="1"/>
</dbReference>
<evidence type="ECO:0000256" key="3">
    <source>
        <dbReference type="ARBA" id="ARBA00022840"/>
    </source>
</evidence>
<dbReference type="AlphaFoldDB" id="A0A5N8X0Z8"/>